<reference evidence="17" key="1">
    <citation type="journal article" date="2023" name="Mol. Plant Microbe Interact.">
        <title>Elucidating the Obligate Nature and Biological Capacity of an Invasive Fungal Corn Pathogen.</title>
        <authorList>
            <person name="MacCready J.S."/>
            <person name="Roggenkamp E.M."/>
            <person name="Gdanetz K."/>
            <person name="Chilvers M.I."/>
        </authorList>
    </citation>
    <scope>NUCLEOTIDE SEQUENCE</scope>
    <source>
        <strain evidence="17">PM02</strain>
    </source>
</reference>
<dbReference type="GO" id="GO:0004674">
    <property type="term" value="F:protein serine/threonine kinase activity"/>
    <property type="evidence" value="ECO:0007669"/>
    <property type="project" value="UniProtKB-KW"/>
</dbReference>
<evidence type="ECO:0000256" key="11">
    <source>
        <dbReference type="ARBA" id="ARBA00047899"/>
    </source>
</evidence>
<keyword evidence="7" id="KW-0808">Transferase</keyword>
<evidence type="ECO:0000256" key="6">
    <source>
        <dbReference type="ARBA" id="ARBA00022553"/>
    </source>
</evidence>
<accession>A0AAD9IBK9</accession>
<evidence type="ECO:0000256" key="9">
    <source>
        <dbReference type="ARBA" id="ARBA00022777"/>
    </source>
</evidence>
<dbReference type="PROSITE" id="PS50032">
    <property type="entry name" value="KA1"/>
    <property type="match status" value="1"/>
</dbReference>
<dbReference type="PROSITE" id="PS50011">
    <property type="entry name" value="PROTEIN_KINASE_DOM"/>
    <property type="match status" value="1"/>
</dbReference>
<evidence type="ECO:0000256" key="7">
    <source>
        <dbReference type="ARBA" id="ARBA00022679"/>
    </source>
</evidence>
<dbReference type="Gene3D" id="1.10.510.10">
    <property type="entry name" value="Transferase(Phosphotransferase) domain 1"/>
    <property type="match status" value="1"/>
</dbReference>
<dbReference type="Pfam" id="PF00069">
    <property type="entry name" value="Pkinase"/>
    <property type="match status" value="1"/>
</dbReference>
<dbReference type="InterPro" id="IPR011009">
    <property type="entry name" value="Kinase-like_dom_sf"/>
</dbReference>
<feature type="region of interest" description="Disordered" evidence="14">
    <location>
        <begin position="445"/>
        <end position="649"/>
    </location>
</feature>
<protein>
    <recommendedName>
        <fullName evidence="3">non-specific serine/threonine protein kinase</fullName>
        <ecNumber evidence="3">2.7.11.1</ecNumber>
    </recommendedName>
</protein>
<evidence type="ECO:0000256" key="3">
    <source>
        <dbReference type="ARBA" id="ARBA00012513"/>
    </source>
</evidence>
<keyword evidence="9" id="KW-0418">Kinase</keyword>
<name>A0AAD9IBK9_9PEZI</name>
<dbReference type="GO" id="GO:0005737">
    <property type="term" value="C:cytoplasm"/>
    <property type="evidence" value="ECO:0007669"/>
    <property type="project" value="UniProtKB-SubCell"/>
</dbReference>
<dbReference type="EC" id="2.7.11.1" evidence="3"/>
<feature type="domain" description="KA1" evidence="16">
    <location>
        <begin position="715"/>
        <end position="764"/>
    </location>
</feature>
<dbReference type="SUPFAM" id="SSF56112">
    <property type="entry name" value="Protein kinase-like (PK-like)"/>
    <property type="match status" value="1"/>
</dbReference>
<evidence type="ECO:0000256" key="14">
    <source>
        <dbReference type="SAM" id="MobiDB-lite"/>
    </source>
</evidence>
<feature type="compositionally biased region" description="Polar residues" evidence="14">
    <location>
        <begin position="459"/>
        <end position="471"/>
    </location>
</feature>
<dbReference type="FunFam" id="1.10.510.10:FF:000333">
    <property type="entry name" value="Non-specific serine/threonine protein kinase"/>
    <property type="match status" value="1"/>
</dbReference>
<keyword evidence="6" id="KW-0597">Phosphoprotein</keyword>
<dbReference type="AlphaFoldDB" id="A0AAD9IBK9"/>
<dbReference type="PROSITE" id="PS00108">
    <property type="entry name" value="PROTEIN_KINASE_ST"/>
    <property type="match status" value="1"/>
</dbReference>
<dbReference type="InterPro" id="IPR028375">
    <property type="entry name" value="KA1/Ssp2_C"/>
</dbReference>
<evidence type="ECO:0000256" key="1">
    <source>
        <dbReference type="ARBA" id="ARBA00004496"/>
    </source>
</evidence>
<evidence type="ECO:0000256" key="10">
    <source>
        <dbReference type="ARBA" id="ARBA00022840"/>
    </source>
</evidence>
<keyword evidence="8 13" id="KW-0547">Nucleotide-binding</keyword>
<dbReference type="GO" id="GO:0005524">
    <property type="term" value="F:ATP binding"/>
    <property type="evidence" value="ECO:0007669"/>
    <property type="project" value="UniProtKB-UniRule"/>
</dbReference>
<dbReference type="EMBL" id="JAQQPM010000008">
    <property type="protein sequence ID" value="KAK2074488.1"/>
    <property type="molecule type" value="Genomic_DNA"/>
</dbReference>
<evidence type="ECO:0000256" key="5">
    <source>
        <dbReference type="ARBA" id="ARBA00022527"/>
    </source>
</evidence>
<keyword evidence="5" id="KW-0723">Serine/threonine-protein kinase</keyword>
<comment type="subcellular location">
    <subcellularLocation>
        <location evidence="1">Cytoplasm</location>
    </subcellularLocation>
</comment>
<dbReference type="SMART" id="SM00220">
    <property type="entry name" value="S_TKc"/>
    <property type="match status" value="1"/>
</dbReference>
<dbReference type="PANTHER" id="PTHR24346">
    <property type="entry name" value="MAP/MICROTUBULE AFFINITY-REGULATING KINASE"/>
    <property type="match status" value="1"/>
</dbReference>
<proteinExistence type="inferred from homology"/>
<evidence type="ECO:0000256" key="4">
    <source>
        <dbReference type="ARBA" id="ARBA00022490"/>
    </source>
</evidence>
<dbReference type="GO" id="GO:0035556">
    <property type="term" value="P:intracellular signal transduction"/>
    <property type="evidence" value="ECO:0007669"/>
    <property type="project" value="TreeGrafter"/>
</dbReference>
<dbReference type="SUPFAM" id="SSF103243">
    <property type="entry name" value="KA1-like"/>
    <property type="match status" value="1"/>
</dbReference>
<evidence type="ECO:0000313" key="18">
    <source>
        <dbReference type="Proteomes" id="UP001217918"/>
    </source>
</evidence>
<keyword evidence="4" id="KW-0963">Cytoplasm</keyword>
<dbReference type="InterPro" id="IPR000719">
    <property type="entry name" value="Prot_kinase_dom"/>
</dbReference>
<comment type="catalytic activity">
    <reaction evidence="11">
        <text>L-threonyl-[protein] + ATP = O-phospho-L-threonyl-[protein] + ADP + H(+)</text>
        <dbReference type="Rhea" id="RHEA:46608"/>
        <dbReference type="Rhea" id="RHEA-COMP:11060"/>
        <dbReference type="Rhea" id="RHEA-COMP:11605"/>
        <dbReference type="ChEBI" id="CHEBI:15378"/>
        <dbReference type="ChEBI" id="CHEBI:30013"/>
        <dbReference type="ChEBI" id="CHEBI:30616"/>
        <dbReference type="ChEBI" id="CHEBI:61977"/>
        <dbReference type="ChEBI" id="CHEBI:456216"/>
        <dbReference type="EC" id="2.7.11.1"/>
    </reaction>
</comment>
<comment type="catalytic activity">
    <reaction evidence="12">
        <text>L-seryl-[protein] + ATP = O-phospho-L-seryl-[protein] + ADP + H(+)</text>
        <dbReference type="Rhea" id="RHEA:17989"/>
        <dbReference type="Rhea" id="RHEA-COMP:9863"/>
        <dbReference type="Rhea" id="RHEA-COMP:11604"/>
        <dbReference type="ChEBI" id="CHEBI:15378"/>
        <dbReference type="ChEBI" id="CHEBI:29999"/>
        <dbReference type="ChEBI" id="CHEBI:30616"/>
        <dbReference type="ChEBI" id="CHEBI:83421"/>
        <dbReference type="ChEBI" id="CHEBI:456216"/>
        <dbReference type="EC" id="2.7.11.1"/>
    </reaction>
</comment>
<sequence>MPSSSANANAAAGSSAGDARASSAHGAQPDPKARAAKNRYRTVIPAPSGNYIFVKTIGQGSMGKVKLAKKEGTNEQVACKIIERVSPDDGRQSREDREKADNAREIRNAREAAIVSLLDHRYICGLRDNLRTKWHWYMLFEYVNGGQMLDYIISHGKLKEKQARKFARQIASAVDYCHRNSIVHRDLKIENILIHKNGDIKIIDFGLSNLFAPEKQLQTFCGSLYFAAPELLQARPYTGPEVDVWSFGVVLFVLVCGKVPFDDQYMPALHAKIKKGLVDYPNWLSSECKNLISRMLVTDPKQRATMQEVMNHPWMVKGYGGPPENYLPPREPLTLPLEPGVIHAMTGFGFGTPEDIQHRLTRIVESRRYKQAIENYEKDRGAPLIPPKDVEKRSGFGGLFSKGRNTVASRETLNASMEGLKLGEDPLNAFHPMVSIYYLVKEKQERDQKEQKERGEQQHTTPKLQPPTSRQEPLKQPSPVARPKEKHSMAEITPPQPVHTEPRARQRARSHSEDQARDQVDDGLLQIPARQEGSFAGMLRRLSTRGPRRPKDLLDPKSASNPMPQRGAMSMRASKSLGHARRESIQARRAKREAEKKQEAKELPTTAQPVKEETDAEILGNSHGNVDGADDASAGGMSNDDRLEHADSSSADLAKPVFLRGIFSVSTTSTRPLPEIRADIKRVLKQLDVDYTEIKGGFSCTHAPSVVDEPDSLEPTVPGGEIQFEILVVKVPIVSLHGVQFKRVGGNTWQYKNMAEQVVKELRL</sequence>
<evidence type="ECO:0000259" key="15">
    <source>
        <dbReference type="PROSITE" id="PS50011"/>
    </source>
</evidence>
<feature type="compositionally biased region" description="Basic and acidic residues" evidence="14">
    <location>
        <begin position="500"/>
        <end position="520"/>
    </location>
</feature>
<keyword evidence="18" id="KW-1185">Reference proteome</keyword>
<dbReference type="CDD" id="cd12121">
    <property type="entry name" value="MARK_C_like"/>
    <property type="match status" value="1"/>
</dbReference>
<dbReference type="PROSITE" id="PS00107">
    <property type="entry name" value="PROTEIN_KINASE_ATP"/>
    <property type="match status" value="1"/>
</dbReference>
<feature type="region of interest" description="Disordered" evidence="14">
    <location>
        <begin position="83"/>
        <end position="102"/>
    </location>
</feature>
<comment type="caution">
    <text evidence="17">The sequence shown here is derived from an EMBL/GenBank/DDBJ whole genome shotgun (WGS) entry which is preliminary data.</text>
</comment>
<dbReference type="GO" id="GO:0000226">
    <property type="term" value="P:microtubule cytoskeleton organization"/>
    <property type="evidence" value="ECO:0007669"/>
    <property type="project" value="TreeGrafter"/>
</dbReference>
<dbReference type="InterPro" id="IPR008271">
    <property type="entry name" value="Ser/Thr_kinase_AS"/>
</dbReference>
<feature type="binding site" evidence="13">
    <location>
        <position position="80"/>
    </location>
    <ligand>
        <name>ATP</name>
        <dbReference type="ChEBI" id="CHEBI:30616"/>
    </ligand>
</feature>
<dbReference type="Pfam" id="PF02149">
    <property type="entry name" value="KA1"/>
    <property type="match status" value="1"/>
</dbReference>
<organism evidence="17 18">
    <name type="scientific">Phyllachora maydis</name>
    <dbReference type="NCBI Taxonomy" id="1825666"/>
    <lineage>
        <taxon>Eukaryota</taxon>
        <taxon>Fungi</taxon>
        <taxon>Dikarya</taxon>
        <taxon>Ascomycota</taxon>
        <taxon>Pezizomycotina</taxon>
        <taxon>Sordariomycetes</taxon>
        <taxon>Sordariomycetidae</taxon>
        <taxon>Phyllachorales</taxon>
        <taxon>Phyllachoraceae</taxon>
        <taxon>Phyllachora</taxon>
    </lineage>
</organism>
<feature type="compositionally biased region" description="Basic and acidic residues" evidence="14">
    <location>
        <begin position="580"/>
        <end position="602"/>
    </location>
</feature>
<evidence type="ECO:0000256" key="8">
    <source>
        <dbReference type="ARBA" id="ARBA00022741"/>
    </source>
</evidence>
<feature type="domain" description="Protein kinase" evidence="15">
    <location>
        <begin position="51"/>
        <end position="315"/>
    </location>
</feature>
<dbReference type="Proteomes" id="UP001217918">
    <property type="component" value="Unassembled WGS sequence"/>
</dbReference>
<keyword evidence="10 13" id="KW-0067">ATP-binding</keyword>
<feature type="region of interest" description="Disordered" evidence="14">
    <location>
        <begin position="1"/>
        <end position="40"/>
    </location>
</feature>
<dbReference type="PANTHER" id="PTHR24346:SF82">
    <property type="entry name" value="KP78A-RELATED"/>
    <property type="match status" value="1"/>
</dbReference>
<dbReference type="Gene3D" id="3.30.310.80">
    <property type="entry name" value="Kinase associated domain 1, KA1"/>
    <property type="match status" value="1"/>
</dbReference>
<dbReference type="InterPro" id="IPR017441">
    <property type="entry name" value="Protein_kinase_ATP_BS"/>
</dbReference>
<comment type="similarity">
    <text evidence="2">Belongs to the protein kinase superfamily. CAMK Ser/Thr protein kinase family. NIM1 subfamily.</text>
</comment>
<evidence type="ECO:0000256" key="12">
    <source>
        <dbReference type="ARBA" id="ARBA00048679"/>
    </source>
</evidence>
<feature type="compositionally biased region" description="Basic and acidic residues" evidence="14">
    <location>
        <begin position="445"/>
        <end position="457"/>
    </location>
</feature>
<evidence type="ECO:0000256" key="2">
    <source>
        <dbReference type="ARBA" id="ARBA00010791"/>
    </source>
</evidence>
<evidence type="ECO:0000256" key="13">
    <source>
        <dbReference type="PROSITE-ProRule" id="PRU10141"/>
    </source>
</evidence>
<dbReference type="GO" id="GO:0071944">
    <property type="term" value="C:cell periphery"/>
    <property type="evidence" value="ECO:0007669"/>
    <property type="project" value="UniProtKB-ARBA"/>
</dbReference>
<evidence type="ECO:0000259" key="16">
    <source>
        <dbReference type="PROSITE" id="PS50032"/>
    </source>
</evidence>
<evidence type="ECO:0000313" key="17">
    <source>
        <dbReference type="EMBL" id="KAK2074488.1"/>
    </source>
</evidence>
<dbReference type="CDD" id="cd14077">
    <property type="entry name" value="STKc_Kin1_2"/>
    <property type="match status" value="1"/>
</dbReference>
<feature type="compositionally biased region" description="Low complexity" evidence="14">
    <location>
        <begin position="1"/>
        <end position="27"/>
    </location>
</feature>
<dbReference type="InterPro" id="IPR001772">
    <property type="entry name" value="KA1_dom"/>
</dbReference>
<gene>
    <name evidence="17" type="ORF">P8C59_008692</name>
</gene>